<organism evidence="2 3">
    <name type="scientific">Nonomuraea terrae</name>
    <dbReference type="NCBI Taxonomy" id="2530383"/>
    <lineage>
        <taxon>Bacteria</taxon>
        <taxon>Bacillati</taxon>
        <taxon>Actinomycetota</taxon>
        <taxon>Actinomycetes</taxon>
        <taxon>Streptosporangiales</taxon>
        <taxon>Streptosporangiaceae</taxon>
        <taxon>Nonomuraea</taxon>
    </lineage>
</organism>
<accession>A0A4R4ZDU1</accession>
<gene>
    <name evidence="2" type="ORF">E1286_04905</name>
</gene>
<evidence type="ECO:0000313" key="2">
    <source>
        <dbReference type="EMBL" id="TDD54532.1"/>
    </source>
</evidence>
<dbReference type="InterPro" id="IPR003497">
    <property type="entry name" value="BRO_N_domain"/>
</dbReference>
<sequence>MNDIQLFDNGEFELRVTPDADSFKVAAPGLARALSFHAAKDMLRTIPDEEKGWEIAPTLGGDQKVSFVTEAGFYRAIGMRQAARIKDADVRDTVIRFQNWVYREVLPEIRRTGGYTIAPRTPSDPLDPATYTWDETTAVVRQRYGVNVSVVHFRRILRSAGVLRQSGDPKSKYQPWFWFTGSCWEVLPHWIPALFHKYMDTSAKLRGFAQDQLGADHEQMAIGDVIDFPNAGGAS</sequence>
<protein>
    <recommendedName>
        <fullName evidence="1">Bro-N domain-containing protein</fullName>
    </recommendedName>
</protein>
<dbReference type="EMBL" id="SMKQ01000008">
    <property type="protein sequence ID" value="TDD54532.1"/>
    <property type="molecule type" value="Genomic_DNA"/>
</dbReference>
<proteinExistence type="predicted"/>
<dbReference type="AlphaFoldDB" id="A0A4R4ZDU1"/>
<dbReference type="RefSeq" id="WP_132609096.1">
    <property type="nucleotide sequence ID" value="NZ_SMKQ01000008.1"/>
</dbReference>
<feature type="domain" description="Bro-N" evidence="1">
    <location>
        <begin position="1"/>
        <end position="113"/>
    </location>
</feature>
<dbReference type="SMART" id="SM01040">
    <property type="entry name" value="Bro-N"/>
    <property type="match status" value="1"/>
</dbReference>
<keyword evidence="3" id="KW-1185">Reference proteome</keyword>
<dbReference type="PROSITE" id="PS51750">
    <property type="entry name" value="BRO_N"/>
    <property type="match status" value="1"/>
</dbReference>
<dbReference type="OrthoDB" id="9812611at2"/>
<comment type="caution">
    <text evidence="2">The sequence shown here is derived from an EMBL/GenBank/DDBJ whole genome shotgun (WGS) entry which is preliminary data.</text>
</comment>
<evidence type="ECO:0000313" key="3">
    <source>
        <dbReference type="Proteomes" id="UP000295302"/>
    </source>
</evidence>
<evidence type="ECO:0000259" key="1">
    <source>
        <dbReference type="PROSITE" id="PS51750"/>
    </source>
</evidence>
<dbReference type="Proteomes" id="UP000295302">
    <property type="component" value="Unassembled WGS sequence"/>
</dbReference>
<reference evidence="2 3" key="1">
    <citation type="submission" date="2019-03" db="EMBL/GenBank/DDBJ databases">
        <title>Draft genome sequences of novel Actinobacteria.</title>
        <authorList>
            <person name="Sahin N."/>
            <person name="Ay H."/>
            <person name="Saygin H."/>
        </authorList>
    </citation>
    <scope>NUCLEOTIDE SEQUENCE [LARGE SCALE GENOMIC DNA]</scope>
    <source>
        <strain evidence="2 3">CH32</strain>
    </source>
</reference>
<name>A0A4R4ZDU1_9ACTN</name>